<name>A0A2H9VNU3_9SPHI</name>
<organism evidence="3 4">
    <name type="scientific">Mucilaginibacter auburnensis</name>
    <dbReference type="NCBI Taxonomy" id="1457233"/>
    <lineage>
        <taxon>Bacteria</taxon>
        <taxon>Pseudomonadati</taxon>
        <taxon>Bacteroidota</taxon>
        <taxon>Sphingobacteriia</taxon>
        <taxon>Sphingobacteriales</taxon>
        <taxon>Sphingobacteriaceae</taxon>
        <taxon>Mucilaginibacter</taxon>
    </lineage>
</organism>
<dbReference type="Gene3D" id="2.180.10.10">
    <property type="entry name" value="RHS repeat-associated core"/>
    <property type="match status" value="1"/>
</dbReference>
<keyword evidence="4" id="KW-1185">Reference proteome</keyword>
<feature type="domain" description="DUF6443" evidence="2">
    <location>
        <begin position="320"/>
        <end position="409"/>
    </location>
</feature>
<sequence>MTRLLKTFTIIIFLLLAIVRTYAAVETTSYSTVGQLKVGDKFSLLDDKFKLNLPYWDQIINRSVKNSVNLQLFDTELIQAPAGTVFTVVVKIDQFINNNTPPTTSTQTLTVSYNQNGGTTYNAISSYVFNNAFRVDVEVLSITSSTYPTFNDIPWVLKVSADITVDRIYPFSGSKPIAITAPDEILTGAKTFDLEWAFEIGDEEFDVEWTTIDENSPFSVTIAGMQSNAVVSAEEMDKLFRNNATRIVTQNNKYPISLAYNEKYLLVRIRRAAYNIDGVRITGDWTYKCKTSTNNLIKYNCWLLKWHEDKLNWQFSASFAEEGKRKEVISYFDGTLRNRQTVSIGNREKNKPVVSVVQENIYDEFGRPAASILPTPINKEENLQANVPYLNYQKKFNQNTSGSPYSITDIFNSVGVNCEVLPNPIFGSFGAGKYYSANNGFKTATDPKYNQYIPDAEGYPFSITQYTTDNTGRIKLQGGVGAQFQPGTGVTSNTTKYYYGKPTQRELDQLFGTDVGYAEHYTKNMVVDPNGQISLSYLNASGKTIATALSGANPTNVDELRSLTDADMGEKDEVIFKPEQFIFSNSDLKITATTSYMNAVPGQKVTLKYNLQQIVTKYPNAQVDICSNCYYDLTISIVDDCGDVISVPGFITTVGSKVEMKGIEPYKNDQFVNISFARTGEYKIKFELAYDRQAINDYTEKFVQEGISRNYLKQQFDFIKEGFLSKMNAADCYTDCRTCVIELADNVAFKAMALKEFKLLDIQDKTGQLYTDINSFIDGLYLDLKTACDNKQQTCSYSDCNAYQNVMLSHLSPGGQYATFSKAYVPPPFSQYITLYLPNEAQTNELSKHFNDVFHPSVLPAQNDADFITLVDGSRIWIYSPEFTLARMIENWRPEWALKFLQYHPEYCKLQYCQESSKYTTWEQMIRINVFGETTLSRIPGASPNITYADGAYTLLSGIDPFFSTTSTYGAQYEDDIEADLQNYTTRILKINNRPGLSLYDYVKYQLYCKDNDVGTSATWPVCNPSCRLKDREWELFSELYFQLREKYYVKGRTDYLNARGAACSCVRNIGTPITGPQSSNACPIKENFRLNVSSYDGYGTEWEVKVYNIMGSVPQKVMVKLSYTEGGTTKYINVPIAAGQGEGTVLLPFAVNYSTIAINSVVCGNVSINLQVENIQTQSLPYDYQQDWGSGTYRFYGQDTKHKIKISLRDNSGIPVAAPEGGFDVYVKTKKTLNMYSWVLYSLLNTLLSESEPIQVVHIDAGLYYALGNEYTSSLTTFYTPGNVAPYITKDQIALTCVYPIAGINSITGLTVCTDGYEEPTISCSNEAYYANKTAVFSESSTQTITVPQDGKDAVLAQNQSAFTAQINSNCADAINEWMLKLEPGLRAKYPNLNDFENVERDLRARLYAVCAKGGDVTHMMGVSELVPGILTSYQDNSFGDAIKSYTLANAKFTAGLNPWLLSYPNPYNKQKMSQTARVTKINSTIDAALKALKTSYQNSLPVSQSYSNAGFYNYLKNQYGELAMTISEVELADLVNASNCNYLLQYNILLPAFLRDGGCVTRSAYDLALNQLHSAFDISPSALMAHANYPAILTNFMNNRFGFGLTYADYKAYNTTGLLCNSIYNNEKPIDPYDCIRTTLVSALTSGVFAYEKYIQDEKNKFRAFYISQCALAQNTVNLKSTSPKYHYTLYYYDQADNLVRTVPPEGVKLLDDSQLKWIEQNRLSESSNCTDAPIICNGVPVTYSTDKTAAFTQVSTALTGGGARAFEFWFYNGAYASDYQMVQVTPDKKYMMQVGVNNGIAGFDLYPIVESADHLSASIMPTSYHYRGTFAGESSRPWLHIVVQGNNIATGGVPQIYLNGVALTVTSSITAMSPGWNITATNTGIVYPDNITTLKHMRVYSRLMTAGEISTNANDNCFKPSNGCSGMQWYRFNIPAPGGETTIAENSTVETRAIGFVPPHVLATTYAYTSTNQVLQQKSPDGGTNRFWYDELSRLVASQNDKQQPAHKYSYTNYDETLGRINEVGEKTISVADDNFMGQPGFVSKVVYRNNFLPVGTNREITRTYYDDAAPVNGGVAGIALIPEQSNLRKRVAATTYRDVQTDAVKQATYYNYDISGNVKTLWQQIDGLTQANDVNSLKRIDYEYDLISGKVNFVAYQHNTTNPKPDQFYYQYKYDSENRLTEAWSGVSAMVEPLGGSEILKHSKRLDASYAYYLHGPLARVELGDRFGKVQGLDYAYTLQGWLKGVNGSRLDPATEISFDGNTTADNIARDAFAFSLGYYNNDYKPIGGLGATAFALKYTSQSAADDGASLYNGNISNTTLAISKINNGAAAGYTYRYDQLNRLTKTFIHNGITGTTWAGTKTLLEQMTYDGNGNIETAKRYTAAGTMIDDLNYRYTKDGNNKLNTNNRLLYITDAIPAATVNDLPTQSIGNYQYDEIGNLTTDVKANISAIDWTVYGKIKGITKTAGSNLLYAYDATGNRVKKTVGSTNTYYVRDAQGNALAVYTQAGGVVTWSEQQLYGSSRLGLWQPNVNMATAGAAQTEWQKAGLKRYELTNHLGNVLATISDRRLQHPTAGNTSFDYFTADVITAQDYYPFGMQQPGRGYASNNATYRYGFNGKENDNDVGKGDGNQQDYGMRIYDPRVARFLSTDPIAKSYPELTPYQFASNRPIDGIDLDGLEWAQDINVQCSMDGLTIQTDFTVKVKVINKSTLIKDPNVIKAKALEFKAAAEAKFNTSATFFLGPIVLHEKYKTEVILDFTPPTPDDGKIGILEFDDRTSTKTTTVSGPAFTPNTISNSSVTTTTTVINSVPGVTTGQIDDFTISLGITMDGKLTNSTDFKLTGAHEFGHSGGLKHPWSLTKVEKKWAPLLDQGNTSGNSTTIKDNLMNSAENPDPAVRNSNGSDTILGQFRAISEKIKTQGNFTPADLKKSP</sequence>
<gene>
    <name evidence="3" type="ORF">CLV57_3125</name>
</gene>
<feature type="region of interest" description="Disordered" evidence="1">
    <location>
        <begin position="2874"/>
        <end position="2907"/>
    </location>
</feature>
<dbReference type="InterPro" id="IPR045619">
    <property type="entry name" value="DUF6443"/>
</dbReference>
<evidence type="ECO:0000259" key="2">
    <source>
        <dbReference type="Pfam" id="PF20041"/>
    </source>
</evidence>
<dbReference type="NCBIfam" id="TIGR03696">
    <property type="entry name" value="Rhs_assc_core"/>
    <property type="match status" value="1"/>
</dbReference>
<dbReference type="Pfam" id="PF20041">
    <property type="entry name" value="DUF6443"/>
    <property type="match status" value="1"/>
</dbReference>
<reference evidence="3 4" key="1">
    <citation type="submission" date="2017-11" db="EMBL/GenBank/DDBJ databases">
        <title>Genomic Encyclopedia of Archaeal and Bacterial Type Strains, Phase II (KMG-II): From Individual Species to Whole Genera.</title>
        <authorList>
            <person name="Goeker M."/>
        </authorList>
    </citation>
    <scope>NUCLEOTIDE SEQUENCE [LARGE SCALE GENOMIC DNA]</scope>
    <source>
        <strain evidence="3 4">DSM 28175</strain>
    </source>
</reference>
<dbReference type="RefSeq" id="WP_100342286.1">
    <property type="nucleotide sequence ID" value="NZ_PGFJ01000002.1"/>
</dbReference>
<dbReference type="PANTHER" id="PTHR32305">
    <property type="match status" value="1"/>
</dbReference>
<dbReference type="EMBL" id="PGFJ01000002">
    <property type="protein sequence ID" value="PJJ79983.1"/>
    <property type="molecule type" value="Genomic_DNA"/>
</dbReference>
<dbReference type="Proteomes" id="UP000242687">
    <property type="component" value="Unassembled WGS sequence"/>
</dbReference>
<protein>
    <submittedName>
        <fullName evidence="3">RHS repeat-associated protein</fullName>
    </submittedName>
</protein>
<dbReference type="InterPro" id="IPR050708">
    <property type="entry name" value="T6SS_VgrG/RHS"/>
</dbReference>
<evidence type="ECO:0000313" key="3">
    <source>
        <dbReference type="EMBL" id="PJJ79983.1"/>
    </source>
</evidence>
<accession>A0A2H9VNU3</accession>
<evidence type="ECO:0000256" key="1">
    <source>
        <dbReference type="SAM" id="MobiDB-lite"/>
    </source>
</evidence>
<dbReference type="InterPro" id="IPR022385">
    <property type="entry name" value="Rhs_assc_core"/>
</dbReference>
<dbReference type="PANTHER" id="PTHR32305:SF15">
    <property type="entry name" value="PROTEIN RHSA-RELATED"/>
    <property type="match status" value="1"/>
</dbReference>
<evidence type="ECO:0000313" key="4">
    <source>
        <dbReference type="Proteomes" id="UP000242687"/>
    </source>
</evidence>
<comment type="caution">
    <text evidence="3">The sequence shown here is derived from an EMBL/GenBank/DDBJ whole genome shotgun (WGS) entry which is preliminary data.</text>
</comment>
<feature type="compositionally biased region" description="Polar residues" evidence="1">
    <location>
        <begin position="2876"/>
        <end position="2895"/>
    </location>
</feature>
<proteinExistence type="predicted"/>